<dbReference type="EMBL" id="CAJVRL010000103">
    <property type="protein sequence ID" value="CAG8960781.1"/>
    <property type="molecule type" value="Genomic_DNA"/>
</dbReference>
<evidence type="ECO:0008006" key="4">
    <source>
        <dbReference type="Google" id="ProtNLM"/>
    </source>
</evidence>
<proteinExistence type="predicted"/>
<dbReference type="Proteomes" id="UP000696280">
    <property type="component" value="Unassembled WGS sequence"/>
</dbReference>
<protein>
    <recommendedName>
        <fullName evidence="4">Developmental regulator protein</fullName>
    </recommendedName>
</protein>
<sequence length="305" mass="34340">MPTYLVHGFRWNRYAIRIHIIQNDLEDAASEWIVAPATSVELLNSFYSLYDFLPPSSPPTGTYPPVESPKSEESIPTTPRFFSRPHTRSHSSLSFRSAKAIDHVRKLSQSSSGSNNNNTKTPQSPPRSRSSTSNSTTSLSLSTSTLHRKTEVPFNTWSSVKLLEEYNPSDLSFNSAPHAYVGDYMVRIDLGVSIAEEVNKYEAMRRAEAIRVNGDTGLSPREVRKRSRQLGWIEKLRDGLQQGGELGWFVVVCGDEERSFEREREESISEESEEEMVVPTTRSSGFKSFFGRKSSRKNGSVVDGY</sequence>
<reference evidence="2" key="1">
    <citation type="submission" date="2021-07" db="EMBL/GenBank/DDBJ databases">
        <authorList>
            <person name="Durling M."/>
        </authorList>
    </citation>
    <scope>NUCLEOTIDE SEQUENCE</scope>
</reference>
<organism evidence="2 3">
    <name type="scientific">Hymenoscyphus fraxineus</name>
    <dbReference type="NCBI Taxonomy" id="746836"/>
    <lineage>
        <taxon>Eukaryota</taxon>
        <taxon>Fungi</taxon>
        <taxon>Dikarya</taxon>
        <taxon>Ascomycota</taxon>
        <taxon>Pezizomycotina</taxon>
        <taxon>Leotiomycetes</taxon>
        <taxon>Helotiales</taxon>
        <taxon>Helotiaceae</taxon>
        <taxon>Hymenoscyphus</taxon>
    </lineage>
</organism>
<gene>
    <name evidence="2" type="ORF">HYFRA_00002318</name>
</gene>
<dbReference type="OrthoDB" id="371463at2759"/>
<feature type="region of interest" description="Disordered" evidence="1">
    <location>
        <begin position="261"/>
        <end position="280"/>
    </location>
</feature>
<feature type="region of interest" description="Disordered" evidence="1">
    <location>
        <begin position="60"/>
        <end position="94"/>
    </location>
</feature>
<evidence type="ECO:0000313" key="2">
    <source>
        <dbReference type="EMBL" id="CAG8960781.1"/>
    </source>
</evidence>
<evidence type="ECO:0000256" key="1">
    <source>
        <dbReference type="SAM" id="MobiDB-lite"/>
    </source>
</evidence>
<accession>A0A9N9L951</accession>
<name>A0A9N9L951_9HELO</name>
<dbReference type="AlphaFoldDB" id="A0A9N9L951"/>
<comment type="caution">
    <text evidence="2">The sequence shown here is derived from an EMBL/GenBank/DDBJ whole genome shotgun (WGS) entry which is preliminary data.</text>
</comment>
<keyword evidence="3" id="KW-1185">Reference proteome</keyword>
<feature type="region of interest" description="Disordered" evidence="1">
    <location>
        <begin position="286"/>
        <end position="305"/>
    </location>
</feature>
<evidence type="ECO:0000313" key="3">
    <source>
        <dbReference type="Proteomes" id="UP000696280"/>
    </source>
</evidence>
<feature type="compositionally biased region" description="Low complexity" evidence="1">
    <location>
        <begin position="108"/>
        <end position="145"/>
    </location>
</feature>
<feature type="region of interest" description="Disordered" evidence="1">
    <location>
        <begin position="106"/>
        <end position="145"/>
    </location>
</feature>